<dbReference type="GeneID" id="26807485"/>
<protein>
    <submittedName>
        <fullName evidence="2">Uncharacterized protein</fullName>
    </submittedName>
</protein>
<feature type="transmembrane region" description="Helical" evidence="1">
    <location>
        <begin position="91"/>
        <end position="113"/>
    </location>
</feature>
<keyword evidence="1" id="KW-0472">Membrane</keyword>
<keyword evidence="1" id="KW-0812">Transmembrane</keyword>
<dbReference type="EMBL" id="JNOM01000107">
    <property type="protein sequence ID" value="KNG86667.1"/>
    <property type="molecule type" value="Genomic_DNA"/>
</dbReference>
<comment type="caution">
    <text evidence="2">The sequence shown here is derived from an EMBL/GenBank/DDBJ whole genome shotgun (WGS) entry which is preliminary data.</text>
</comment>
<evidence type="ECO:0000256" key="1">
    <source>
        <dbReference type="SAM" id="Phobius"/>
    </source>
</evidence>
<keyword evidence="1" id="KW-1133">Transmembrane helix</keyword>
<evidence type="ECO:0000313" key="2">
    <source>
        <dbReference type="EMBL" id="KNG86667.1"/>
    </source>
</evidence>
<dbReference type="RefSeq" id="XP_015407590.1">
    <property type="nucleotide sequence ID" value="XM_015550938.1"/>
</dbReference>
<dbReference type="STRING" id="1509407.A0A0L1J4K3"/>
<keyword evidence="3" id="KW-1185">Reference proteome</keyword>
<feature type="transmembrane region" description="Helical" evidence="1">
    <location>
        <begin position="66"/>
        <end position="84"/>
    </location>
</feature>
<sequence length="242" mass="26304">MSLNMNIKEGNEEHHSLMDSTRWGMSATAAPETIALTVLGESEAGGVSGHRYSISDYYILVSYWGMLRWFLSFILLGGATAILVSKSIPGLVPFAIVNELCAGAHILTVFPLLRHSHSPTNPRPPTVWLVQFVALLTLTLAALATSITLLLKTLGFKNERNGALCYTRSGGHYRCRSARSQTYDMSLVCLGGSIAVLMSTFARTADGPKSTFDIRNAMQMAMQTDVSIFHTQESLDEGVASL</sequence>
<organism evidence="2 3">
    <name type="scientific">Aspergillus nomiae NRRL (strain ATCC 15546 / NRRL 13137 / CBS 260.88 / M93)</name>
    <dbReference type="NCBI Taxonomy" id="1509407"/>
    <lineage>
        <taxon>Eukaryota</taxon>
        <taxon>Fungi</taxon>
        <taxon>Dikarya</taxon>
        <taxon>Ascomycota</taxon>
        <taxon>Pezizomycotina</taxon>
        <taxon>Eurotiomycetes</taxon>
        <taxon>Eurotiomycetidae</taxon>
        <taxon>Eurotiales</taxon>
        <taxon>Aspergillaceae</taxon>
        <taxon>Aspergillus</taxon>
        <taxon>Aspergillus subgen. Circumdati</taxon>
    </lineage>
</organism>
<accession>A0A0L1J4K3</accession>
<proteinExistence type="predicted"/>
<feature type="transmembrane region" description="Helical" evidence="1">
    <location>
        <begin position="128"/>
        <end position="151"/>
    </location>
</feature>
<name>A0A0L1J4K3_ASPN3</name>
<gene>
    <name evidence="2" type="ORF">ANOM_005681</name>
</gene>
<evidence type="ECO:0000313" key="3">
    <source>
        <dbReference type="Proteomes" id="UP000037505"/>
    </source>
</evidence>
<dbReference type="OrthoDB" id="10544006at2759"/>
<reference evidence="2 3" key="1">
    <citation type="submission" date="2014-06" db="EMBL/GenBank/DDBJ databases">
        <title>The Genome of the Aflatoxigenic Filamentous Fungus Aspergillus nomius.</title>
        <authorList>
            <person name="Moore M.G."/>
            <person name="Shannon B.M."/>
            <person name="Brian M.M."/>
        </authorList>
    </citation>
    <scope>NUCLEOTIDE SEQUENCE [LARGE SCALE GENOMIC DNA]</scope>
    <source>
        <strain evidence="2 3">NRRL 13137</strain>
    </source>
</reference>
<dbReference type="AlphaFoldDB" id="A0A0L1J4K3"/>
<dbReference type="Proteomes" id="UP000037505">
    <property type="component" value="Unassembled WGS sequence"/>
</dbReference>